<dbReference type="EMBL" id="GGFL01012449">
    <property type="protein sequence ID" value="MBW76627.1"/>
    <property type="molecule type" value="Transcribed_RNA"/>
</dbReference>
<proteinExistence type="predicted"/>
<protein>
    <submittedName>
        <fullName evidence="1">Putative secreted protein</fullName>
    </submittedName>
</protein>
<accession>A0A2M4DGD5</accession>
<organism evidence="1">
    <name type="scientific">Anopheles darlingi</name>
    <name type="common">Mosquito</name>
    <dbReference type="NCBI Taxonomy" id="43151"/>
    <lineage>
        <taxon>Eukaryota</taxon>
        <taxon>Metazoa</taxon>
        <taxon>Ecdysozoa</taxon>
        <taxon>Arthropoda</taxon>
        <taxon>Hexapoda</taxon>
        <taxon>Insecta</taxon>
        <taxon>Pterygota</taxon>
        <taxon>Neoptera</taxon>
        <taxon>Endopterygota</taxon>
        <taxon>Diptera</taxon>
        <taxon>Nematocera</taxon>
        <taxon>Culicoidea</taxon>
        <taxon>Culicidae</taxon>
        <taxon>Anophelinae</taxon>
        <taxon>Anopheles</taxon>
    </lineage>
</organism>
<reference evidence="1" key="1">
    <citation type="submission" date="2018-01" db="EMBL/GenBank/DDBJ databases">
        <title>An insight into the sialome of Amazonian anophelines.</title>
        <authorList>
            <person name="Ribeiro J.M."/>
            <person name="Scarpassa V."/>
            <person name="Calvo E."/>
        </authorList>
    </citation>
    <scope>NUCLEOTIDE SEQUENCE</scope>
</reference>
<name>A0A2M4DGD5_ANODA</name>
<sequence length="84" mass="10186">MFYLVRYFTFYIIFTYINTIGIHVHRITCTGTFSSVFLLWIQTFWREVQYRNRARPARLNKPNVEPVSLRIVYPLDQEHTESLP</sequence>
<dbReference type="AlphaFoldDB" id="A0A2M4DGD5"/>
<evidence type="ECO:0000313" key="1">
    <source>
        <dbReference type="EMBL" id="MBW76627.1"/>
    </source>
</evidence>